<dbReference type="AlphaFoldDB" id="A0A256FE25"/>
<evidence type="ECO:0000313" key="2">
    <source>
        <dbReference type="Proteomes" id="UP000216345"/>
    </source>
</evidence>
<dbReference type="Pfam" id="PF05962">
    <property type="entry name" value="HutD"/>
    <property type="match status" value="1"/>
</dbReference>
<dbReference type="InterPro" id="IPR011051">
    <property type="entry name" value="RmlC_Cupin_sf"/>
</dbReference>
<name>A0A256FE25_9HYPH</name>
<dbReference type="SUPFAM" id="SSF51182">
    <property type="entry name" value="RmlC-like cupins"/>
    <property type="match status" value="1"/>
</dbReference>
<dbReference type="EMBL" id="NNRK01000029">
    <property type="protein sequence ID" value="OYR12990.1"/>
    <property type="molecule type" value="Genomic_DNA"/>
</dbReference>
<proteinExistence type="predicted"/>
<dbReference type="CDD" id="cd20293">
    <property type="entry name" value="cupin_HutD_N"/>
    <property type="match status" value="1"/>
</dbReference>
<dbReference type="InterPro" id="IPR010282">
    <property type="entry name" value="Uncharacterised_HutD/Ves"/>
</dbReference>
<sequence>MIAVLKAQDHRRMPWKNGGGVTVEIAIHPKEASVDNFDWRISTATVASDGPFSVFPSIDRTLSVLEGDGIVLDVEGTETVLTATTAPFSFAADAKSGARLIEGTITDLNVMTRRGRFTHQVKRLTIDDSVIVEPKNELMLIFCAEGSLDLKTDNGITHLGLHDCSIMSGEAQISLELIGKGIAYLITIMEA</sequence>
<protein>
    <submittedName>
        <fullName evidence="1">HutD family protein</fullName>
    </submittedName>
</protein>
<keyword evidence="2" id="KW-1185">Reference proteome</keyword>
<comment type="caution">
    <text evidence="1">The sequence shown here is derived from an EMBL/GenBank/DDBJ whole genome shotgun (WGS) entry which is preliminary data.</text>
</comment>
<evidence type="ECO:0000313" key="1">
    <source>
        <dbReference type="EMBL" id="OYR12990.1"/>
    </source>
</evidence>
<dbReference type="InterPro" id="IPR014710">
    <property type="entry name" value="RmlC-like_jellyroll"/>
</dbReference>
<dbReference type="PANTHER" id="PTHR37943:SF1">
    <property type="entry name" value="PROTEIN VES"/>
    <property type="match status" value="1"/>
</dbReference>
<reference evidence="1 2" key="1">
    <citation type="submission" date="2017-07" db="EMBL/GenBank/DDBJ databases">
        <title>Phylogenetic study on the rhizospheric bacterium Ochrobactrum sp. A44.</title>
        <authorList>
            <person name="Krzyzanowska D.M."/>
            <person name="Ossowicki A."/>
            <person name="Rajewska M."/>
            <person name="Maciag T."/>
            <person name="Kaczynski Z."/>
            <person name="Czerwicka M."/>
            <person name="Jafra S."/>
        </authorList>
    </citation>
    <scope>NUCLEOTIDE SEQUENCE [LARGE SCALE GENOMIC DNA]</scope>
    <source>
        <strain evidence="1 2">PR17</strain>
    </source>
</reference>
<accession>A0A256FE25</accession>
<organism evidence="1 2">
    <name type="scientific">Brucella rhizosphaerae</name>
    <dbReference type="NCBI Taxonomy" id="571254"/>
    <lineage>
        <taxon>Bacteria</taxon>
        <taxon>Pseudomonadati</taxon>
        <taxon>Pseudomonadota</taxon>
        <taxon>Alphaproteobacteria</taxon>
        <taxon>Hyphomicrobiales</taxon>
        <taxon>Brucellaceae</taxon>
        <taxon>Brucella/Ochrobactrum group</taxon>
        <taxon>Brucella</taxon>
    </lineage>
</organism>
<dbReference type="Proteomes" id="UP000216345">
    <property type="component" value="Unassembled WGS sequence"/>
</dbReference>
<dbReference type="PANTHER" id="PTHR37943">
    <property type="entry name" value="PROTEIN VES"/>
    <property type="match status" value="1"/>
</dbReference>
<dbReference type="Gene3D" id="2.60.120.10">
    <property type="entry name" value="Jelly Rolls"/>
    <property type="match status" value="1"/>
</dbReference>
<gene>
    <name evidence="1" type="ORF">CEV32_1166</name>
</gene>